<accession>A0ABU5IMA3</accession>
<keyword evidence="1" id="KW-0812">Transmembrane</keyword>
<dbReference type="EMBL" id="JAXOJX010000056">
    <property type="protein sequence ID" value="MDZ5460037.1"/>
    <property type="molecule type" value="Genomic_DNA"/>
</dbReference>
<evidence type="ECO:0000313" key="3">
    <source>
        <dbReference type="Proteomes" id="UP001293718"/>
    </source>
</evidence>
<sequence>MDFDINVLRSVVTLFSFVLFIGLALWTWSKRQLSQHDAAAQLPFIDEDDEPVAAAAARFQGSK</sequence>
<gene>
    <name evidence="2" type="ORF">SM757_25995</name>
</gene>
<dbReference type="Proteomes" id="UP001293718">
    <property type="component" value="Unassembled WGS sequence"/>
</dbReference>
<name>A0ABU5IMA3_9BURK</name>
<keyword evidence="1" id="KW-0472">Membrane</keyword>
<organism evidence="2 3">
    <name type="scientific">Azohydromonas lata</name>
    <dbReference type="NCBI Taxonomy" id="45677"/>
    <lineage>
        <taxon>Bacteria</taxon>
        <taxon>Pseudomonadati</taxon>
        <taxon>Pseudomonadota</taxon>
        <taxon>Betaproteobacteria</taxon>
        <taxon>Burkholderiales</taxon>
        <taxon>Sphaerotilaceae</taxon>
        <taxon>Azohydromonas</taxon>
    </lineage>
</organism>
<protein>
    <submittedName>
        <fullName evidence="2">Cbb3-type cytochrome c oxidase subunit 3</fullName>
    </submittedName>
</protein>
<dbReference type="Pfam" id="PF05545">
    <property type="entry name" value="FixQ"/>
    <property type="match status" value="1"/>
</dbReference>
<feature type="transmembrane region" description="Helical" evidence="1">
    <location>
        <begin position="6"/>
        <end position="26"/>
    </location>
</feature>
<proteinExistence type="predicted"/>
<dbReference type="RefSeq" id="WP_066339636.1">
    <property type="nucleotide sequence ID" value="NZ_JAXOJX010000056.1"/>
</dbReference>
<keyword evidence="3" id="KW-1185">Reference proteome</keyword>
<reference evidence="2 3" key="1">
    <citation type="submission" date="2023-11" db="EMBL/GenBank/DDBJ databases">
        <title>Draft genome of Azohydromonas lata strain H1 (DSM1123), a polyhydroxyalkanoate producer.</title>
        <authorList>
            <person name="Traversa D."/>
            <person name="D'Addabbo P."/>
            <person name="Pazzani C."/>
            <person name="Manzari C."/>
            <person name="Chiara M."/>
            <person name="Scrascia M."/>
        </authorList>
    </citation>
    <scope>NUCLEOTIDE SEQUENCE [LARGE SCALE GENOMIC DNA]</scope>
    <source>
        <strain evidence="2 3">H1</strain>
    </source>
</reference>
<dbReference type="InterPro" id="IPR008621">
    <property type="entry name" value="Cbb3-typ_cyt_oxidase_comp"/>
</dbReference>
<keyword evidence="1" id="KW-1133">Transmembrane helix</keyword>
<comment type="caution">
    <text evidence="2">The sequence shown here is derived from an EMBL/GenBank/DDBJ whole genome shotgun (WGS) entry which is preliminary data.</text>
</comment>
<evidence type="ECO:0000256" key="1">
    <source>
        <dbReference type="SAM" id="Phobius"/>
    </source>
</evidence>
<evidence type="ECO:0000313" key="2">
    <source>
        <dbReference type="EMBL" id="MDZ5460037.1"/>
    </source>
</evidence>